<dbReference type="KEGG" id="cpb:Cphamn1_0711"/>
<accession>B3END7</accession>
<protein>
    <submittedName>
        <fullName evidence="1">Uncharacterized protein</fullName>
    </submittedName>
</protein>
<reference evidence="1" key="1">
    <citation type="submission" date="2008-06" db="EMBL/GenBank/DDBJ databases">
        <title>Complete sequence of Chlorobium phaeobacteroides BS1.</title>
        <authorList>
            <consortium name="US DOE Joint Genome Institute"/>
            <person name="Lucas S."/>
            <person name="Copeland A."/>
            <person name="Lapidus A."/>
            <person name="Glavina del Rio T."/>
            <person name="Dalin E."/>
            <person name="Tice H."/>
            <person name="Bruce D."/>
            <person name="Goodwin L."/>
            <person name="Pitluck S."/>
            <person name="Schmutz J."/>
            <person name="Larimer F."/>
            <person name="Land M."/>
            <person name="Hauser L."/>
            <person name="Kyrpides N."/>
            <person name="Ovchinnikova G."/>
            <person name="Li T."/>
            <person name="Liu Z."/>
            <person name="Zhao F."/>
            <person name="Overmann J."/>
            <person name="Bryant D.A."/>
            <person name="Richardson P."/>
        </authorList>
    </citation>
    <scope>NUCLEOTIDE SEQUENCE [LARGE SCALE GENOMIC DNA]</scope>
    <source>
        <strain evidence="1">BS1</strain>
    </source>
</reference>
<organism evidence="1">
    <name type="scientific">Chlorobium phaeobacteroides (strain BS1)</name>
    <dbReference type="NCBI Taxonomy" id="331678"/>
    <lineage>
        <taxon>Bacteria</taxon>
        <taxon>Pseudomonadati</taxon>
        <taxon>Chlorobiota</taxon>
        <taxon>Chlorobiia</taxon>
        <taxon>Chlorobiales</taxon>
        <taxon>Chlorobiaceae</taxon>
        <taxon>Chlorobium/Pelodictyon group</taxon>
        <taxon>Chlorobium</taxon>
    </lineage>
</organism>
<dbReference type="HOGENOM" id="CLU_3355277_0_0_10"/>
<evidence type="ECO:0000313" key="1">
    <source>
        <dbReference type="EMBL" id="ACE03667.1"/>
    </source>
</evidence>
<dbReference type="EMBL" id="CP001101">
    <property type="protein sequence ID" value="ACE03667.1"/>
    <property type="molecule type" value="Genomic_DNA"/>
</dbReference>
<sequence>MDIVEITKENGKVFSFLEGQGDFSVSFSRGSLFILK</sequence>
<proteinExistence type="predicted"/>
<gene>
    <name evidence="1" type="ordered locus">Cphamn1_0711</name>
</gene>
<dbReference type="AlphaFoldDB" id="B3END7"/>
<name>B3END7_CHLPB</name>